<organism evidence="3 4">
    <name type="scientific">Lentinus brumalis</name>
    <dbReference type="NCBI Taxonomy" id="2498619"/>
    <lineage>
        <taxon>Eukaryota</taxon>
        <taxon>Fungi</taxon>
        <taxon>Dikarya</taxon>
        <taxon>Basidiomycota</taxon>
        <taxon>Agaricomycotina</taxon>
        <taxon>Agaricomycetes</taxon>
        <taxon>Polyporales</taxon>
        <taxon>Polyporaceae</taxon>
        <taxon>Lentinus</taxon>
    </lineage>
</organism>
<gene>
    <name evidence="3" type="ORF">OH76DRAFT_1401712</name>
</gene>
<evidence type="ECO:0000313" key="4">
    <source>
        <dbReference type="Proteomes" id="UP000256964"/>
    </source>
</evidence>
<dbReference type="Proteomes" id="UP000256964">
    <property type="component" value="Unassembled WGS sequence"/>
</dbReference>
<evidence type="ECO:0000256" key="2">
    <source>
        <dbReference type="SAM" id="Phobius"/>
    </source>
</evidence>
<evidence type="ECO:0000256" key="1">
    <source>
        <dbReference type="SAM" id="MobiDB-lite"/>
    </source>
</evidence>
<feature type="region of interest" description="Disordered" evidence="1">
    <location>
        <begin position="209"/>
        <end position="228"/>
    </location>
</feature>
<dbReference type="AlphaFoldDB" id="A0A371DFU9"/>
<protein>
    <submittedName>
        <fullName evidence="3">Uncharacterized protein</fullName>
    </submittedName>
</protein>
<name>A0A371DFU9_9APHY</name>
<accession>A0A371DFU9</accession>
<keyword evidence="4" id="KW-1185">Reference proteome</keyword>
<feature type="transmembrane region" description="Helical" evidence="2">
    <location>
        <begin position="7"/>
        <end position="28"/>
    </location>
</feature>
<keyword evidence="2" id="KW-1133">Transmembrane helix</keyword>
<sequence length="326" mass="35996">MSQAYDIWSTVAGVVGLLTSIPVIYAIVCSQLPSTKLRKLEAALRDTDALLQSVIEEGLLTESSQADYFKQYLSTFRASADQYRDETYMATTFWKEVKGWLTGLSTEIAMVYYEVLKLRARICETSAEARERMQSGNGETRRRRDCLSWYRQMWRWVKSFVGRAVSAVTGCFRTPSQTIASADDESTARSCSEDSAMVLPSSTSSFLSTAGSSAAEKPSRGAAKAKTPLVARSRKARVRALIRVIRQVDQELALLGASHPALSKVVQDSGCRTFHLHGRNAHPRRWKKSSSFASATTTTHYVVALPQSGAEDDDRDSSDEDCVSSA</sequence>
<dbReference type="OrthoDB" id="2757612at2759"/>
<keyword evidence="2" id="KW-0812">Transmembrane</keyword>
<reference evidence="3 4" key="1">
    <citation type="journal article" date="2018" name="Biotechnol. Biofuels">
        <title>Integrative visual omics of the white-rot fungus Polyporus brumalis exposes the biotechnological potential of its oxidative enzymes for delignifying raw plant biomass.</title>
        <authorList>
            <person name="Miyauchi S."/>
            <person name="Rancon A."/>
            <person name="Drula E."/>
            <person name="Hage H."/>
            <person name="Chaduli D."/>
            <person name="Favel A."/>
            <person name="Grisel S."/>
            <person name="Henrissat B."/>
            <person name="Herpoel-Gimbert I."/>
            <person name="Ruiz-Duenas F.J."/>
            <person name="Chevret D."/>
            <person name="Hainaut M."/>
            <person name="Lin J."/>
            <person name="Wang M."/>
            <person name="Pangilinan J."/>
            <person name="Lipzen A."/>
            <person name="Lesage-Meessen L."/>
            <person name="Navarro D."/>
            <person name="Riley R."/>
            <person name="Grigoriev I.V."/>
            <person name="Zhou S."/>
            <person name="Raouche S."/>
            <person name="Rosso M.N."/>
        </authorList>
    </citation>
    <scope>NUCLEOTIDE SEQUENCE [LARGE SCALE GENOMIC DNA]</scope>
    <source>
        <strain evidence="3 4">BRFM 1820</strain>
    </source>
</reference>
<keyword evidence="2" id="KW-0472">Membrane</keyword>
<dbReference type="EMBL" id="KZ857395">
    <property type="protein sequence ID" value="RDX51382.1"/>
    <property type="molecule type" value="Genomic_DNA"/>
</dbReference>
<evidence type="ECO:0000313" key="3">
    <source>
        <dbReference type="EMBL" id="RDX51382.1"/>
    </source>
</evidence>
<feature type="region of interest" description="Disordered" evidence="1">
    <location>
        <begin position="305"/>
        <end position="326"/>
    </location>
</feature>
<feature type="compositionally biased region" description="Acidic residues" evidence="1">
    <location>
        <begin position="310"/>
        <end position="326"/>
    </location>
</feature>
<proteinExistence type="predicted"/>